<dbReference type="Proteomes" id="UP000284824">
    <property type="component" value="Unassembled WGS sequence"/>
</dbReference>
<gene>
    <name evidence="3" type="ORF">EDD27_4240</name>
</gene>
<comment type="caution">
    <text evidence="3">The sequence shown here is derived from an EMBL/GenBank/DDBJ whole genome shotgun (WGS) entry which is preliminary data.</text>
</comment>
<feature type="domain" description="ORC1/DEAH AAA+ ATPase" evidence="1">
    <location>
        <begin position="27"/>
        <end position="128"/>
    </location>
</feature>
<dbReference type="PANTHER" id="PTHR47691:SF3">
    <property type="entry name" value="HTH-TYPE TRANSCRIPTIONAL REGULATOR RV0890C-RELATED"/>
    <property type="match status" value="1"/>
</dbReference>
<dbReference type="RefSeq" id="WP_127933901.1">
    <property type="nucleotide sequence ID" value="NZ_SAUN01000001.1"/>
</dbReference>
<dbReference type="InterPro" id="IPR027417">
    <property type="entry name" value="P-loop_NTPase"/>
</dbReference>
<accession>A0A438M7I7</accession>
<dbReference type="EMBL" id="SAUN01000001">
    <property type="protein sequence ID" value="RVX41676.1"/>
    <property type="molecule type" value="Genomic_DNA"/>
</dbReference>
<dbReference type="PRINTS" id="PR00364">
    <property type="entry name" value="DISEASERSIST"/>
</dbReference>
<name>A0A438M7I7_9ACTN</name>
<evidence type="ECO:0000259" key="1">
    <source>
        <dbReference type="Pfam" id="PF13401"/>
    </source>
</evidence>
<dbReference type="Gene3D" id="1.25.40.10">
    <property type="entry name" value="Tetratricopeptide repeat domain"/>
    <property type="match status" value="1"/>
</dbReference>
<dbReference type="GO" id="GO:0016887">
    <property type="term" value="F:ATP hydrolysis activity"/>
    <property type="evidence" value="ECO:0007669"/>
    <property type="project" value="InterPro"/>
</dbReference>
<evidence type="ECO:0000313" key="3">
    <source>
        <dbReference type="EMBL" id="RVX41676.1"/>
    </source>
</evidence>
<dbReference type="PANTHER" id="PTHR47691">
    <property type="entry name" value="REGULATOR-RELATED"/>
    <property type="match status" value="1"/>
</dbReference>
<evidence type="ECO:0000259" key="2">
    <source>
        <dbReference type="Pfam" id="PF25872"/>
    </source>
</evidence>
<proteinExistence type="predicted"/>
<dbReference type="InterPro" id="IPR011990">
    <property type="entry name" value="TPR-like_helical_dom_sf"/>
</dbReference>
<feature type="domain" description="Winged helix-turn-helix" evidence="2">
    <location>
        <begin position="265"/>
        <end position="338"/>
    </location>
</feature>
<dbReference type="SUPFAM" id="SSF48452">
    <property type="entry name" value="TPR-like"/>
    <property type="match status" value="1"/>
</dbReference>
<dbReference type="Pfam" id="PF25872">
    <property type="entry name" value="HTH_77"/>
    <property type="match status" value="1"/>
</dbReference>
<dbReference type="InterPro" id="IPR058852">
    <property type="entry name" value="HTH_77"/>
</dbReference>
<reference evidence="3 4" key="1">
    <citation type="submission" date="2019-01" db="EMBL/GenBank/DDBJ databases">
        <title>Sequencing the genomes of 1000 actinobacteria strains.</title>
        <authorList>
            <person name="Klenk H.-P."/>
        </authorList>
    </citation>
    <scope>NUCLEOTIDE SEQUENCE [LARGE SCALE GENOMIC DNA]</scope>
    <source>
        <strain evidence="3 4">DSM 43925</strain>
    </source>
</reference>
<dbReference type="Pfam" id="PF13401">
    <property type="entry name" value="AAA_22"/>
    <property type="match status" value="1"/>
</dbReference>
<dbReference type="SUPFAM" id="SSF52540">
    <property type="entry name" value="P-loop containing nucleoside triphosphate hydrolases"/>
    <property type="match status" value="1"/>
</dbReference>
<dbReference type="Gene3D" id="3.40.50.300">
    <property type="entry name" value="P-loop containing nucleotide triphosphate hydrolases"/>
    <property type="match status" value="1"/>
</dbReference>
<dbReference type="InterPro" id="IPR049945">
    <property type="entry name" value="AAA_22"/>
</dbReference>
<dbReference type="AlphaFoldDB" id="A0A438M7I7"/>
<dbReference type="OrthoDB" id="9812579at2"/>
<organism evidence="3 4">
    <name type="scientific">Nonomuraea polychroma</name>
    <dbReference type="NCBI Taxonomy" id="46176"/>
    <lineage>
        <taxon>Bacteria</taxon>
        <taxon>Bacillati</taxon>
        <taxon>Actinomycetota</taxon>
        <taxon>Actinomycetes</taxon>
        <taxon>Streptosporangiales</taxon>
        <taxon>Streptosporangiaceae</taxon>
        <taxon>Nonomuraea</taxon>
    </lineage>
</organism>
<protein>
    <submittedName>
        <fullName evidence="3">Putative ATPase</fullName>
    </submittedName>
</protein>
<keyword evidence="4" id="KW-1185">Reference proteome</keyword>
<evidence type="ECO:0000313" key="4">
    <source>
        <dbReference type="Proteomes" id="UP000284824"/>
    </source>
</evidence>
<sequence>MTTLILSDKSPFIGRRRELSACRRILSTGRLLTLTGPGGVGKTRLALRLAETLRGRFRDGVEVVELAALETGDLLEPTVADALGLRDAGPNAGQVLVDYLSNRRMLLVLDNCEHVHDACARLVDRLLRAAPQLRILATSRRTLGVYGEQVLAVPALPVPDPGHGLRETARHDAIRLFVERAARVLPGFSLHAGNMACVARLARRLEGIPLAIELAAARLRTSSLEDLARELDERLDVLAADAPAVLPRHRTLRATMDWSFGLCSAAERRLWSRLSMFPGGADLETAESVCAGNGIDDMEVLDLLTGLVDKSVVAGERRQGGLRYRMLECLRAYGSERLPSADRLPLRSRYVRHYQDLAERHRIDRLVPDQHERYLVLRTELPNVRAALDACLSEPPLAPVGLSTASAMWCYWLLAGSLTEGRYWLERGLRLVPDGTGTRAFALWAYTLLALRQGDVAAALPRLRECHDLARQAGNERILPRALMAEGVAAFSHGDGRRGLELLRDSLVLHRAADDMDGVLYSLYFGAAYGSSEDPAQAAELGEELLNLCEKHHALVSRAYAQLSLGVACWNLGDCSRAEALVAAATEFAGEIGDRWCLTQCLEVLAWAAGARAEHERAAGLLGAAHMLWRVVGAAPERLSYHAAWHEKCAEQARRALGRRAFSGAFRTGQRVGPDRAADYATGRG</sequence>